<name>A0A158RBP6_THECL</name>
<dbReference type="InterPro" id="IPR034652">
    <property type="entry name" value="SRP68-RBD"/>
</dbReference>
<dbReference type="GO" id="GO:0005730">
    <property type="term" value="C:nucleolus"/>
    <property type="evidence" value="ECO:0007669"/>
    <property type="project" value="UniProtKB-SubCell"/>
</dbReference>
<sequence length="640" mass="73696">MTSADYQKKEGAVLASFATLSILQLIKDAQQKHGLRHGDYQRYRGYCARRVRRIRKSLGFTNVHKGIPKHPAKFVSRKLIFDAVTEERYLSTQFIVINKVTAFVRYLQIAVFDAERNWSYAMQLKQEAGEDIHSRKRFHMIAKLRRAVKHSSNLESVTKSCDRVDAVTKLESQAYSSWMNGCLHFELKKWKGALEYFRTAKKIYENLAAVVALSDLMELYKARCREIQPQMRYCEFNCGDDASRDAAMSEMINMRLQLGEEGALQDDFDKLIAELRTKATMCHAKDIEWGNEKISVTNDGVKNLLQALEQFDKELAQTTTYEDKMTLYEQLLGNIRDVIQTLNEEQKKFAGSGKSIDGRSNQLITVYLEFVRLTRTIERYIMIITHTREQTDKKVKPQDLIRLCDTVIENCCEILALPGISFNKDLEAVYKIKAEYYRAFRCFCMAEAFVIVLKWNEADALYDRAAERIKNASDMLSNAKGNSLILESEDNLKNLLKQITSSKFAAQANRLAEIANNCKEVVKEKTHYNKPLINTLDEFRKIEPDDLHNEEKSFRVIAMPPSFIPMPTKPMFFDLALNHIKASQFLMPDLESKIASYSVDKKETPKRGQRKNKGPISNKEESDASQQGIGGLVKGWFWRK</sequence>
<dbReference type="GO" id="GO:0008312">
    <property type="term" value="F:7S RNA binding"/>
    <property type="evidence" value="ECO:0007669"/>
    <property type="project" value="InterPro"/>
</dbReference>
<evidence type="ECO:0000256" key="1">
    <source>
        <dbReference type="ARBA" id="ARBA00004240"/>
    </source>
</evidence>
<dbReference type="InterPro" id="IPR038253">
    <property type="entry name" value="SRP68_N_sf"/>
</dbReference>
<keyword evidence="5 12" id="KW-0963">Cytoplasm</keyword>
<accession>A0A158RBP6</accession>
<dbReference type="GO" id="GO:0005783">
    <property type="term" value="C:endoplasmic reticulum"/>
    <property type="evidence" value="ECO:0007669"/>
    <property type="project" value="UniProtKB-SubCell"/>
</dbReference>
<keyword evidence="6" id="KW-0256">Endoplasmic reticulum</keyword>
<keyword evidence="7 12" id="KW-0694">RNA-binding</keyword>
<evidence type="ECO:0000256" key="10">
    <source>
        <dbReference type="ARBA" id="ARBA00023274"/>
    </source>
</evidence>
<proteinExistence type="inferred from homology"/>
<protein>
    <recommendedName>
        <fullName evidence="11 12">Signal recognition particle subunit SRP68</fullName>
        <shortName evidence="12">SRP68</shortName>
    </recommendedName>
</protein>
<dbReference type="WBParaSite" id="TCLT_0000520301-mRNA-1">
    <property type="protein sequence ID" value="TCLT_0000520301-mRNA-1"/>
    <property type="gene ID" value="TCLT_0000520301"/>
</dbReference>
<evidence type="ECO:0000256" key="12">
    <source>
        <dbReference type="PIRNR" id="PIRNR038995"/>
    </source>
</evidence>
<dbReference type="Gene3D" id="1.10.3450.40">
    <property type="entry name" value="Signal recognition particle, SRP68 subunit, RNA-binding domain"/>
    <property type="match status" value="1"/>
</dbReference>
<dbReference type="Proteomes" id="UP000276776">
    <property type="component" value="Unassembled WGS sequence"/>
</dbReference>
<dbReference type="GO" id="GO:0030942">
    <property type="term" value="F:endoplasmic reticulum signal peptide binding"/>
    <property type="evidence" value="ECO:0007669"/>
    <property type="project" value="InterPro"/>
</dbReference>
<evidence type="ECO:0000256" key="13">
    <source>
        <dbReference type="SAM" id="MobiDB-lite"/>
    </source>
</evidence>
<evidence type="ECO:0000313" key="16">
    <source>
        <dbReference type="WBParaSite" id="TCLT_0000520301-mRNA-1"/>
    </source>
</evidence>
<evidence type="ECO:0000256" key="11">
    <source>
        <dbReference type="ARBA" id="ARBA00029498"/>
    </source>
</evidence>
<evidence type="ECO:0000256" key="7">
    <source>
        <dbReference type="ARBA" id="ARBA00022884"/>
    </source>
</evidence>
<evidence type="ECO:0000256" key="5">
    <source>
        <dbReference type="ARBA" id="ARBA00022490"/>
    </source>
</evidence>
<comment type="subcellular location">
    <subcellularLocation>
        <location evidence="2 12">Cytoplasm</location>
    </subcellularLocation>
    <subcellularLocation>
        <location evidence="1">Endoplasmic reticulum</location>
    </subcellularLocation>
    <subcellularLocation>
        <location evidence="3">Nucleus</location>
        <location evidence="3">Nucleolus</location>
    </subcellularLocation>
</comment>
<evidence type="ECO:0000256" key="4">
    <source>
        <dbReference type="ARBA" id="ARBA00009352"/>
    </source>
</evidence>
<comment type="function">
    <text evidence="12">Component of the signal recognition particle (SRP) complex, a ribonucleoprotein complex that mediates the cotranslational targeting of secretory and membrane proteins to the endoplasmic reticulum (ER). The SRP complex interacts with the signal sequence in nascent secretory and membrane proteins and directs them to the membrane of the ER.</text>
</comment>
<keyword evidence="15" id="KW-1185">Reference proteome</keyword>
<evidence type="ECO:0000256" key="6">
    <source>
        <dbReference type="ARBA" id="ARBA00022824"/>
    </source>
</evidence>
<evidence type="ECO:0000313" key="15">
    <source>
        <dbReference type="Proteomes" id="UP000276776"/>
    </source>
</evidence>
<dbReference type="PANTHER" id="PTHR12860:SF0">
    <property type="entry name" value="SIGNAL RECOGNITION PARTICLE SUBUNIT SRP68"/>
    <property type="match status" value="1"/>
</dbReference>
<gene>
    <name evidence="14" type="ORF">TCLT_LOCUS5192</name>
</gene>
<keyword evidence="9" id="KW-0539">Nucleus</keyword>
<dbReference type="STRING" id="103827.A0A158RBP6"/>
<dbReference type="OMA" id="DERFIHI"/>
<dbReference type="GO" id="GO:0005047">
    <property type="term" value="F:signal recognition particle binding"/>
    <property type="evidence" value="ECO:0007669"/>
    <property type="project" value="InterPro"/>
</dbReference>
<keyword evidence="10 12" id="KW-0687">Ribonucleoprotein</keyword>
<evidence type="ECO:0000256" key="2">
    <source>
        <dbReference type="ARBA" id="ARBA00004496"/>
    </source>
</evidence>
<dbReference type="GO" id="GO:0005829">
    <property type="term" value="C:cytosol"/>
    <property type="evidence" value="ECO:0007669"/>
    <property type="project" value="UniProtKB-ARBA"/>
</dbReference>
<dbReference type="EMBL" id="UYYF01004325">
    <property type="protein sequence ID" value="VDN02403.1"/>
    <property type="molecule type" value="Genomic_DNA"/>
</dbReference>
<dbReference type="GO" id="GO:0006614">
    <property type="term" value="P:SRP-dependent cotranslational protein targeting to membrane"/>
    <property type="evidence" value="ECO:0007669"/>
    <property type="project" value="InterPro"/>
</dbReference>
<organism evidence="16">
    <name type="scientific">Thelazia callipaeda</name>
    <name type="common">Oriental eyeworm</name>
    <name type="synonym">Parasitic nematode</name>
    <dbReference type="NCBI Taxonomy" id="103827"/>
    <lineage>
        <taxon>Eukaryota</taxon>
        <taxon>Metazoa</taxon>
        <taxon>Ecdysozoa</taxon>
        <taxon>Nematoda</taxon>
        <taxon>Chromadorea</taxon>
        <taxon>Rhabditida</taxon>
        <taxon>Spirurina</taxon>
        <taxon>Spiruromorpha</taxon>
        <taxon>Thelazioidea</taxon>
        <taxon>Thelaziidae</taxon>
        <taxon>Thelazia</taxon>
    </lineage>
</organism>
<dbReference type="FunFam" id="1.10.3450.40:FF:000001">
    <property type="entry name" value="Signal recognition particle subunit SRP68"/>
    <property type="match status" value="1"/>
</dbReference>
<dbReference type="Pfam" id="PF16969">
    <property type="entry name" value="SRP68"/>
    <property type="match status" value="1"/>
</dbReference>
<dbReference type="CDD" id="cd15481">
    <property type="entry name" value="SRP68-RBD"/>
    <property type="match status" value="1"/>
</dbReference>
<reference evidence="14 15" key="2">
    <citation type="submission" date="2018-11" db="EMBL/GenBank/DDBJ databases">
        <authorList>
            <consortium name="Pathogen Informatics"/>
        </authorList>
    </citation>
    <scope>NUCLEOTIDE SEQUENCE [LARGE SCALE GENOMIC DNA]</scope>
</reference>
<dbReference type="PANTHER" id="PTHR12860">
    <property type="entry name" value="SIGNAL RECOGNITION PARTICLE 68 KDA PROTEIN"/>
    <property type="match status" value="1"/>
</dbReference>
<evidence type="ECO:0000256" key="8">
    <source>
        <dbReference type="ARBA" id="ARBA00023135"/>
    </source>
</evidence>
<dbReference type="GO" id="GO:0005786">
    <property type="term" value="C:signal recognition particle, endoplasmic reticulum targeting"/>
    <property type="evidence" value="ECO:0007669"/>
    <property type="project" value="UniProtKB-KW"/>
</dbReference>
<evidence type="ECO:0000313" key="14">
    <source>
        <dbReference type="EMBL" id="VDN02403.1"/>
    </source>
</evidence>
<evidence type="ECO:0000256" key="9">
    <source>
        <dbReference type="ARBA" id="ARBA00023242"/>
    </source>
</evidence>
<keyword evidence="8 12" id="KW-0733">Signal recognition particle</keyword>
<reference evidence="16" key="1">
    <citation type="submission" date="2016-04" db="UniProtKB">
        <authorList>
            <consortium name="WormBaseParasite"/>
        </authorList>
    </citation>
    <scope>IDENTIFICATION</scope>
</reference>
<dbReference type="InterPro" id="IPR026258">
    <property type="entry name" value="SRP68"/>
</dbReference>
<feature type="region of interest" description="Disordered" evidence="13">
    <location>
        <begin position="598"/>
        <end position="640"/>
    </location>
</feature>
<comment type="similarity">
    <text evidence="4 12">Belongs to the SRP68 family.</text>
</comment>
<dbReference type="AlphaFoldDB" id="A0A158RBP6"/>
<evidence type="ECO:0000256" key="3">
    <source>
        <dbReference type="ARBA" id="ARBA00004604"/>
    </source>
</evidence>
<dbReference type="PIRSF" id="PIRSF038995">
    <property type="entry name" value="SRP68"/>
    <property type="match status" value="1"/>
</dbReference>
<dbReference type="OrthoDB" id="10255118at2759"/>